<dbReference type="PANTHER" id="PTHR21666">
    <property type="entry name" value="PEPTIDASE-RELATED"/>
    <property type="match status" value="1"/>
</dbReference>
<dbReference type="Pfam" id="PF01476">
    <property type="entry name" value="LysM"/>
    <property type="match status" value="1"/>
</dbReference>
<gene>
    <name evidence="3" type="primary">nlpD_1</name>
    <name evidence="3" type="ORF">SAMEA3906487_02112</name>
</gene>
<dbReference type="Pfam" id="PF01551">
    <property type="entry name" value="Peptidase_M23"/>
    <property type="match status" value="1"/>
</dbReference>
<keyword evidence="1" id="KW-0812">Transmembrane</keyword>
<dbReference type="PROSITE" id="PS51782">
    <property type="entry name" value="LYSM"/>
    <property type="match status" value="1"/>
</dbReference>
<dbReference type="InterPro" id="IPR016047">
    <property type="entry name" value="M23ase_b-sheet_dom"/>
</dbReference>
<dbReference type="InterPro" id="IPR050570">
    <property type="entry name" value="Cell_wall_metabolism_enzyme"/>
</dbReference>
<reference evidence="3 4" key="1">
    <citation type="submission" date="2016-04" db="EMBL/GenBank/DDBJ databases">
        <authorList>
            <consortium name="Pathogen Informatics"/>
        </authorList>
    </citation>
    <scope>NUCLEOTIDE SEQUENCE [LARGE SCALE GENOMIC DNA]</scope>
    <source>
        <strain evidence="3 4">H044680328</strain>
    </source>
</reference>
<dbReference type="CDD" id="cd12797">
    <property type="entry name" value="M23_peptidase"/>
    <property type="match status" value="1"/>
</dbReference>
<keyword evidence="1" id="KW-1133">Transmembrane helix</keyword>
<name>A0A157RM75_9BORD</name>
<dbReference type="Gene3D" id="2.70.70.10">
    <property type="entry name" value="Glucose Permease (Domain IIA)"/>
    <property type="match status" value="1"/>
</dbReference>
<sequence>MFQEVYGAARGEGGRAWRARKPMQFLVRLWTVAFLTLCPTVLPRFCAILLSRARLWLVVSLLAVLAGCASSGGGAKPGYHRVQSGETLTSIARKYKQNVNDLVRWNNLPSANRINKGQLLRVQRPDGTGSAAAGAQPAKPAVTRAAPAVKSAPVTGIRLVWPAAGTVTRRFNGSSSQGLTIANSAGTPVVAAADGDVAYAASGLRGYGNLVIVRHGSAFLTIYAHNRKLLVKPGQRVRQGQKIAEMGDSDANTNQLYFELRRNGKPVDPSGVLPAR</sequence>
<protein>
    <submittedName>
        <fullName evidence="3">Cell wall degrading peptidase</fullName>
    </submittedName>
</protein>
<dbReference type="PATRIC" id="fig|123899.6.peg.2108"/>
<dbReference type="SMART" id="SM00257">
    <property type="entry name" value="LysM"/>
    <property type="match status" value="1"/>
</dbReference>
<feature type="transmembrane region" description="Helical" evidence="1">
    <location>
        <begin position="25"/>
        <end position="50"/>
    </location>
</feature>
<keyword evidence="4" id="KW-1185">Reference proteome</keyword>
<dbReference type="InterPro" id="IPR036779">
    <property type="entry name" value="LysM_dom_sf"/>
</dbReference>
<evidence type="ECO:0000313" key="3">
    <source>
        <dbReference type="EMBL" id="SAI70222.1"/>
    </source>
</evidence>
<dbReference type="KEGG" id="btrm:SAMEA390648702112"/>
<dbReference type="GO" id="GO:0004222">
    <property type="term" value="F:metalloendopeptidase activity"/>
    <property type="evidence" value="ECO:0007669"/>
    <property type="project" value="TreeGrafter"/>
</dbReference>
<dbReference type="eggNOG" id="COG4942">
    <property type="taxonomic scope" value="Bacteria"/>
</dbReference>
<dbReference type="SUPFAM" id="SSF51261">
    <property type="entry name" value="Duplicated hybrid motif"/>
    <property type="match status" value="1"/>
</dbReference>
<dbReference type="STRING" id="123899.SAMEA3906487_02112"/>
<dbReference type="Proteomes" id="UP000076825">
    <property type="component" value="Chromosome 1"/>
</dbReference>
<dbReference type="InterPro" id="IPR018392">
    <property type="entry name" value="LysM"/>
</dbReference>
<dbReference type="InterPro" id="IPR011055">
    <property type="entry name" value="Dup_hybrid_motif"/>
</dbReference>
<proteinExistence type="predicted"/>
<evidence type="ECO:0000256" key="1">
    <source>
        <dbReference type="SAM" id="Phobius"/>
    </source>
</evidence>
<dbReference type="AlphaFoldDB" id="A0A157RM75"/>
<feature type="domain" description="LysM" evidence="2">
    <location>
        <begin position="78"/>
        <end position="122"/>
    </location>
</feature>
<organism evidence="3 4">
    <name type="scientific">Bordetella trematum</name>
    <dbReference type="NCBI Taxonomy" id="123899"/>
    <lineage>
        <taxon>Bacteria</taxon>
        <taxon>Pseudomonadati</taxon>
        <taxon>Pseudomonadota</taxon>
        <taxon>Betaproteobacteria</taxon>
        <taxon>Burkholderiales</taxon>
        <taxon>Alcaligenaceae</taxon>
        <taxon>Bordetella</taxon>
    </lineage>
</organism>
<dbReference type="Gene3D" id="3.10.350.10">
    <property type="entry name" value="LysM domain"/>
    <property type="match status" value="1"/>
</dbReference>
<evidence type="ECO:0000313" key="4">
    <source>
        <dbReference type="Proteomes" id="UP000076825"/>
    </source>
</evidence>
<accession>A0A157RM75</accession>
<dbReference type="EMBL" id="LT546645">
    <property type="protein sequence ID" value="SAI70222.1"/>
    <property type="molecule type" value="Genomic_DNA"/>
</dbReference>
<keyword evidence="1" id="KW-0472">Membrane</keyword>
<evidence type="ECO:0000259" key="2">
    <source>
        <dbReference type="PROSITE" id="PS51782"/>
    </source>
</evidence>
<dbReference type="PANTHER" id="PTHR21666:SF270">
    <property type="entry name" value="MUREIN HYDROLASE ACTIVATOR ENVC"/>
    <property type="match status" value="1"/>
</dbReference>
<dbReference type="CDD" id="cd00118">
    <property type="entry name" value="LysM"/>
    <property type="match status" value="1"/>
</dbReference>